<proteinExistence type="predicted"/>
<dbReference type="InterPro" id="IPR007788">
    <property type="entry name" value="QCT"/>
</dbReference>
<comment type="caution">
    <text evidence="1">The sequence shown here is derived from an EMBL/GenBank/DDBJ whole genome shotgun (WGS) entry which is preliminary data.</text>
</comment>
<dbReference type="InterPro" id="IPR011044">
    <property type="entry name" value="Quino_amine_DH_bsu"/>
</dbReference>
<dbReference type="GO" id="GO:0016603">
    <property type="term" value="F:glutaminyl-peptide cyclotransferase activity"/>
    <property type="evidence" value="ECO:0007669"/>
    <property type="project" value="InterPro"/>
</dbReference>
<evidence type="ECO:0000313" key="1">
    <source>
        <dbReference type="EMBL" id="RAJ29811.1"/>
    </source>
</evidence>
<dbReference type="InterPro" id="IPR015943">
    <property type="entry name" value="WD40/YVTN_repeat-like_dom_sf"/>
</dbReference>
<dbReference type="PANTHER" id="PTHR31270:SF1">
    <property type="entry name" value="GLUTAMINYL-PEPTIDE CYCLOTRANSFERASE"/>
    <property type="match status" value="1"/>
</dbReference>
<dbReference type="Pfam" id="PF05096">
    <property type="entry name" value="Glu_cyclase_2"/>
    <property type="match status" value="1"/>
</dbReference>
<organism evidence="1 2">
    <name type="scientific">Pedobacter cryoconitis</name>
    <dbReference type="NCBI Taxonomy" id="188932"/>
    <lineage>
        <taxon>Bacteria</taxon>
        <taxon>Pseudomonadati</taxon>
        <taxon>Bacteroidota</taxon>
        <taxon>Sphingobacteriia</taxon>
        <taxon>Sphingobacteriales</taxon>
        <taxon>Sphingobacteriaceae</taxon>
        <taxon>Pedobacter</taxon>
    </lineage>
</organism>
<protein>
    <submittedName>
        <fullName evidence="1">Glutamine cyclotransferase</fullName>
    </submittedName>
</protein>
<dbReference type="AlphaFoldDB" id="A0A327SLR4"/>
<sequence length="365" mass="40259">MHFGQTNTLVKLPKLILLIGALTGITFVISCKSGAGTSDALSFKLPEQGQSFGLGEDVKVQLDVPAEGKVNSVNYLLDGKSVGSKNNGEALTIKTDGLSLGYKLITAVVDNGSKKDTLTINIVLKSSVKPTEFTYKVINTFPHDTSSYTQGLEYHNGRLLESSGEYGFSTLKWVDLQTGKASPKIELEKKFFGEGSTLIGDKIILLTWKEDVGFIYDARSLKQLGTFPYQNSREGWGLTFDGQRIIKSDGTNRIWFLNKDNYKEESYVDVYDNNGEVAELNELEYIDGKIYANIYQTDKIAVIDPKSGSVLSYIDLTGILPAKDRFPNTDVLNGIAWDAAGKRLFVTGKKFSKLFQIQLVPVTPK</sequence>
<dbReference type="PANTHER" id="PTHR31270">
    <property type="entry name" value="GLUTAMINYL-PEPTIDE CYCLOTRANSFERASE"/>
    <property type="match status" value="1"/>
</dbReference>
<dbReference type="EMBL" id="QLLR01000012">
    <property type="protein sequence ID" value="RAJ29811.1"/>
    <property type="molecule type" value="Genomic_DNA"/>
</dbReference>
<accession>A0A327SLR4</accession>
<dbReference type="OrthoDB" id="9783700at2"/>
<keyword evidence="1" id="KW-0808">Transferase</keyword>
<gene>
    <name evidence="1" type="ORF">LY11_02774</name>
</gene>
<dbReference type="STRING" id="188932.AY601_3851"/>
<dbReference type="Proteomes" id="UP000249754">
    <property type="component" value="Unassembled WGS sequence"/>
</dbReference>
<reference evidence="1 2" key="1">
    <citation type="submission" date="2018-06" db="EMBL/GenBank/DDBJ databases">
        <title>Genomic Encyclopedia of Archaeal and Bacterial Type Strains, Phase II (KMG-II): from individual species to whole genera.</title>
        <authorList>
            <person name="Goeker M."/>
        </authorList>
    </citation>
    <scope>NUCLEOTIDE SEQUENCE [LARGE SCALE GENOMIC DNA]</scope>
    <source>
        <strain evidence="1 2">DSM 14825</strain>
    </source>
</reference>
<evidence type="ECO:0000313" key="2">
    <source>
        <dbReference type="Proteomes" id="UP000249754"/>
    </source>
</evidence>
<dbReference type="RefSeq" id="WP_111634227.1">
    <property type="nucleotide sequence ID" value="NZ_QLLR01000012.1"/>
</dbReference>
<dbReference type="Gene3D" id="2.130.10.10">
    <property type="entry name" value="YVTN repeat-like/Quinoprotein amine dehydrogenase"/>
    <property type="match status" value="1"/>
</dbReference>
<dbReference type="SUPFAM" id="SSF50969">
    <property type="entry name" value="YVTN repeat-like/Quinoprotein amine dehydrogenase"/>
    <property type="match status" value="1"/>
</dbReference>
<name>A0A327SLR4_9SPHI</name>